<feature type="region of interest" description="Disordered" evidence="5">
    <location>
        <begin position="250"/>
        <end position="325"/>
    </location>
</feature>
<comment type="subcellular location">
    <subcellularLocation>
        <location evidence="1">Membrane</location>
        <topology evidence="1">Single-pass membrane protein</topology>
    </subcellularLocation>
</comment>
<evidence type="ECO:0000313" key="9">
    <source>
        <dbReference type="Proteomes" id="UP000622797"/>
    </source>
</evidence>
<proteinExistence type="predicted"/>
<organism evidence="8 9">
    <name type="scientific">Fusarium sarcochroum</name>
    <dbReference type="NCBI Taxonomy" id="1208366"/>
    <lineage>
        <taxon>Eukaryota</taxon>
        <taxon>Fungi</taxon>
        <taxon>Dikarya</taxon>
        <taxon>Ascomycota</taxon>
        <taxon>Pezizomycotina</taxon>
        <taxon>Sordariomycetes</taxon>
        <taxon>Hypocreomycetidae</taxon>
        <taxon>Hypocreales</taxon>
        <taxon>Nectriaceae</taxon>
        <taxon>Fusarium</taxon>
        <taxon>Fusarium lateritium species complex</taxon>
    </lineage>
</organism>
<dbReference type="InterPro" id="IPR051694">
    <property type="entry name" value="Immunoregulatory_rcpt-like"/>
</dbReference>
<keyword evidence="2 6" id="KW-0812">Transmembrane</keyword>
<reference evidence="8" key="1">
    <citation type="journal article" date="2020" name="BMC Genomics">
        <title>Correction to: Identification and distribution of gene clusters required for synthesis of sphingolipid metabolism inhibitors in diverse species of the filamentous fungus Fusarium.</title>
        <authorList>
            <person name="Kim H.S."/>
            <person name="Lohmar J.M."/>
            <person name="Busman M."/>
            <person name="Brown D.W."/>
            <person name="Naumann T.A."/>
            <person name="Divon H.H."/>
            <person name="Lysoe E."/>
            <person name="Uhlig S."/>
            <person name="Proctor R.H."/>
        </authorList>
    </citation>
    <scope>NUCLEOTIDE SEQUENCE</scope>
    <source>
        <strain evidence="8">NRRL 20472</strain>
    </source>
</reference>
<dbReference type="GO" id="GO:0071944">
    <property type="term" value="C:cell periphery"/>
    <property type="evidence" value="ECO:0007669"/>
    <property type="project" value="UniProtKB-ARBA"/>
</dbReference>
<dbReference type="GO" id="GO:0016020">
    <property type="term" value="C:membrane"/>
    <property type="evidence" value="ECO:0007669"/>
    <property type="project" value="UniProtKB-SubCell"/>
</dbReference>
<evidence type="ECO:0000256" key="1">
    <source>
        <dbReference type="ARBA" id="ARBA00004167"/>
    </source>
</evidence>
<feature type="compositionally biased region" description="Basic and acidic residues" evidence="5">
    <location>
        <begin position="286"/>
        <end position="295"/>
    </location>
</feature>
<dbReference type="PANTHER" id="PTHR15549:SF26">
    <property type="entry name" value="AXIAL BUDDING PATTERN PROTEIN 2-RELATED"/>
    <property type="match status" value="1"/>
</dbReference>
<gene>
    <name evidence="8" type="ORF">FSARC_3349</name>
</gene>
<dbReference type="PANTHER" id="PTHR15549">
    <property type="entry name" value="PAIRED IMMUNOGLOBULIN-LIKE TYPE 2 RECEPTOR"/>
    <property type="match status" value="1"/>
</dbReference>
<evidence type="ECO:0000256" key="4">
    <source>
        <dbReference type="ARBA" id="ARBA00023136"/>
    </source>
</evidence>
<keyword evidence="9" id="KW-1185">Reference proteome</keyword>
<evidence type="ECO:0000256" key="6">
    <source>
        <dbReference type="SAM" id="Phobius"/>
    </source>
</evidence>
<keyword evidence="3 6" id="KW-1133">Transmembrane helix</keyword>
<feature type="signal peptide" evidence="7">
    <location>
        <begin position="1"/>
        <end position="17"/>
    </location>
</feature>
<feature type="compositionally biased region" description="Polar residues" evidence="5">
    <location>
        <begin position="303"/>
        <end position="325"/>
    </location>
</feature>
<keyword evidence="7" id="KW-0732">Signal</keyword>
<feature type="region of interest" description="Disordered" evidence="5">
    <location>
        <begin position="182"/>
        <end position="226"/>
    </location>
</feature>
<reference evidence="8" key="2">
    <citation type="submission" date="2020-05" db="EMBL/GenBank/DDBJ databases">
        <authorList>
            <person name="Kim H.-S."/>
            <person name="Proctor R.H."/>
            <person name="Brown D.W."/>
        </authorList>
    </citation>
    <scope>NUCLEOTIDE SEQUENCE</scope>
    <source>
        <strain evidence="8">NRRL 20472</strain>
    </source>
</reference>
<dbReference type="Proteomes" id="UP000622797">
    <property type="component" value="Unassembled WGS sequence"/>
</dbReference>
<protein>
    <recommendedName>
        <fullName evidence="10">Extracellular membrane protein CFEM domain-containing protein</fullName>
    </recommendedName>
</protein>
<evidence type="ECO:0000256" key="2">
    <source>
        <dbReference type="ARBA" id="ARBA00022692"/>
    </source>
</evidence>
<evidence type="ECO:0000313" key="8">
    <source>
        <dbReference type="EMBL" id="KAF4969419.1"/>
    </source>
</evidence>
<evidence type="ECO:0000256" key="3">
    <source>
        <dbReference type="ARBA" id="ARBA00022989"/>
    </source>
</evidence>
<accession>A0A8H4U4H2</accession>
<keyword evidence="4 6" id="KW-0472">Membrane</keyword>
<evidence type="ECO:0000256" key="7">
    <source>
        <dbReference type="SAM" id="SignalP"/>
    </source>
</evidence>
<evidence type="ECO:0000256" key="5">
    <source>
        <dbReference type="SAM" id="MobiDB-lite"/>
    </source>
</evidence>
<feature type="chain" id="PRO_5034089062" description="Extracellular membrane protein CFEM domain-containing protein" evidence="7">
    <location>
        <begin position="18"/>
        <end position="325"/>
    </location>
</feature>
<comment type="caution">
    <text evidence="8">The sequence shown here is derived from an EMBL/GenBank/DDBJ whole genome shotgun (WGS) entry which is preliminary data.</text>
</comment>
<dbReference type="AlphaFoldDB" id="A0A8H4U4H2"/>
<sequence length="325" mass="34241">MASRWFTLLLLLTPTLALENDFYLYPKGARSCLSKNADDASCTGVDAKEMNYCLCGLGSYKNDFILGSARCIGDSSPNDIDKTFDTMKTSCDESKTSMKVTKKEFEDAAHEGETTTTSSGTSTATATSAAETTSAASDEDTGLSTGATAGVAAGAAVGGAAVLGLFVWLWLRRRKRNAEESHPMLPNYETPHPAAASPYGPTEPKPAWSEAGTPHPSQGWGTPDPNAGYYVPQKHGAVPVELPPDTVAAPNPVYEMDGSTAAPIEMPGSTPIDGRSEMPGSTPVDGRSEVPDTPHIEPPTPQTLPVSPQTLPGTPHFQSTEPHRT</sequence>
<feature type="transmembrane region" description="Helical" evidence="6">
    <location>
        <begin position="147"/>
        <end position="171"/>
    </location>
</feature>
<feature type="compositionally biased region" description="Low complexity" evidence="5">
    <location>
        <begin position="114"/>
        <end position="142"/>
    </location>
</feature>
<dbReference type="EMBL" id="JABEXW010000162">
    <property type="protein sequence ID" value="KAF4969419.1"/>
    <property type="molecule type" value="Genomic_DNA"/>
</dbReference>
<name>A0A8H4U4H2_9HYPO</name>
<evidence type="ECO:0008006" key="10">
    <source>
        <dbReference type="Google" id="ProtNLM"/>
    </source>
</evidence>
<feature type="region of interest" description="Disordered" evidence="5">
    <location>
        <begin position="106"/>
        <end position="142"/>
    </location>
</feature>
<dbReference type="OrthoDB" id="5311469at2759"/>